<gene>
    <name evidence="1" type="ORF">V1517DRAFT_320014</name>
</gene>
<evidence type="ECO:0000313" key="2">
    <source>
        <dbReference type="Proteomes" id="UP001489719"/>
    </source>
</evidence>
<keyword evidence="2" id="KW-1185">Reference proteome</keyword>
<reference evidence="2" key="1">
    <citation type="journal article" date="2024" name="Front. Bioeng. Biotechnol.">
        <title>Genome-scale model development and genomic sequencing of the oleaginous clade Lipomyces.</title>
        <authorList>
            <person name="Czajka J.J."/>
            <person name="Han Y."/>
            <person name="Kim J."/>
            <person name="Mondo S.J."/>
            <person name="Hofstad B.A."/>
            <person name="Robles A."/>
            <person name="Haridas S."/>
            <person name="Riley R."/>
            <person name="LaButti K."/>
            <person name="Pangilinan J."/>
            <person name="Andreopoulos W."/>
            <person name="Lipzen A."/>
            <person name="Yan J."/>
            <person name="Wang M."/>
            <person name="Ng V."/>
            <person name="Grigoriev I.V."/>
            <person name="Spatafora J.W."/>
            <person name="Magnuson J.K."/>
            <person name="Baker S.E."/>
            <person name="Pomraning K.R."/>
        </authorList>
    </citation>
    <scope>NUCLEOTIDE SEQUENCE [LARGE SCALE GENOMIC DNA]</scope>
    <source>
        <strain evidence="2">CBS 10300</strain>
    </source>
</reference>
<dbReference type="Proteomes" id="UP001489719">
    <property type="component" value="Unassembled WGS sequence"/>
</dbReference>
<name>A0ACC3TQM0_9ASCO</name>
<evidence type="ECO:0000313" key="1">
    <source>
        <dbReference type="EMBL" id="KAK9323503.1"/>
    </source>
</evidence>
<sequence length="338" mass="38770">MTSAVKTQQNIVFGAMTIGRPGVEQTRVHDLRDAAALLDIFQRHGHNEVDTARVYGQGSSEEYLGELNWQDRKLVMETKYYATAGRGRPGPQTSHSPADLRKYLIESLKALKTDKVDMWYLHAPDRTTPFEETFRAVNELHKEGYFSRFGISNYMAWEVAYINDMCIQNGWIRPCVYQGVYNAIHRTVESELFPCLRHYGMAFYAFNPLAGGYLTSRYHRDLQDSNIEEGSRFDPKSSQGKLYRARYWNDTMFDALDLIRSVTTKYGLTEAECALRWMMHHSVLKREFGDAVIIGASSASHLEENLVDLEKGPLPDEILEALDKAWLKTKGVVVNYFH</sequence>
<comment type="caution">
    <text evidence="1">The sequence shown here is derived from an EMBL/GenBank/DDBJ whole genome shotgun (WGS) entry which is preliminary data.</text>
</comment>
<accession>A0ACC3TQM0</accession>
<proteinExistence type="predicted"/>
<organism evidence="1 2">
    <name type="scientific">Lipomyces orientalis</name>
    <dbReference type="NCBI Taxonomy" id="1233043"/>
    <lineage>
        <taxon>Eukaryota</taxon>
        <taxon>Fungi</taxon>
        <taxon>Dikarya</taxon>
        <taxon>Ascomycota</taxon>
        <taxon>Saccharomycotina</taxon>
        <taxon>Lipomycetes</taxon>
        <taxon>Lipomycetales</taxon>
        <taxon>Lipomycetaceae</taxon>
        <taxon>Lipomyces</taxon>
    </lineage>
</organism>
<protein>
    <submittedName>
        <fullName evidence="1">NADP-dependent oxidoreductase domain-containing protein</fullName>
    </submittedName>
</protein>
<dbReference type="EMBL" id="MU970060">
    <property type="protein sequence ID" value="KAK9323503.1"/>
    <property type="molecule type" value="Genomic_DNA"/>
</dbReference>